<dbReference type="CDD" id="cd06343">
    <property type="entry name" value="PBP1_ABC_ligand_binding-like"/>
    <property type="match status" value="1"/>
</dbReference>
<dbReference type="InterPro" id="IPR028081">
    <property type="entry name" value="Leu-bd"/>
</dbReference>
<dbReference type="AlphaFoldDB" id="A0A1I3JRJ0"/>
<evidence type="ECO:0000256" key="2">
    <source>
        <dbReference type="ARBA" id="ARBA00022729"/>
    </source>
</evidence>
<dbReference type="RefSeq" id="WP_092861783.1">
    <property type="nucleotide sequence ID" value="NZ_FOQH01000008.1"/>
</dbReference>
<evidence type="ECO:0000256" key="3">
    <source>
        <dbReference type="SAM" id="SignalP"/>
    </source>
</evidence>
<dbReference type="PANTHER" id="PTHR47235">
    <property type="entry name" value="BLR6548 PROTEIN"/>
    <property type="match status" value="1"/>
</dbReference>
<feature type="signal peptide" evidence="3">
    <location>
        <begin position="1"/>
        <end position="25"/>
    </location>
</feature>
<dbReference type="PROSITE" id="PS51318">
    <property type="entry name" value="TAT"/>
    <property type="match status" value="1"/>
</dbReference>
<evidence type="ECO:0000313" key="5">
    <source>
        <dbReference type="EMBL" id="SFI62867.1"/>
    </source>
</evidence>
<dbReference type="Gene3D" id="3.40.50.2300">
    <property type="match status" value="2"/>
</dbReference>
<evidence type="ECO:0000259" key="4">
    <source>
        <dbReference type="Pfam" id="PF13458"/>
    </source>
</evidence>
<reference evidence="5 6" key="1">
    <citation type="submission" date="2016-10" db="EMBL/GenBank/DDBJ databases">
        <authorList>
            <person name="de Groot N.N."/>
        </authorList>
    </citation>
    <scope>NUCLEOTIDE SEQUENCE [LARGE SCALE GENOMIC DNA]</scope>
    <source>
        <strain evidence="5 6">CGMCC 1.11030</strain>
    </source>
</reference>
<keyword evidence="6" id="KW-1185">Reference proteome</keyword>
<accession>A0A1I3JRJ0</accession>
<dbReference type="InterPro" id="IPR006311">
    <property type="entry name" value="TAT_signal"/>
</dbReference>
<name>A0A1I3JRJ0_9RHOB</name>
<evidence type="ECO:0000256" key="1">
    <source>
        <dbReference type="ARBA" id="ARBA00010062"/>
    </source>
</evidence>
<dbReference type="SUPFAM" id="SSF53822">
    <property type="entry name" value="Periplasmic binding protein-like I"/>
    <property type="match status" value="1"/>
</dbReference>
<dbReference type="OrthoDB" id="9147078at2"/>
<feature type="chain" id="PRO_5011515556" evidence="3">
    <location>
        <begin position="26"/>
        <end position="397"/>
    </location>
</feature>
<dbReference type="InterPro" id="IPR028082">
    <property type="entry name" value="Peripla_BP_I"/>
</dbReference>
<gene>
    <name evidence="5" type="ORF">SAMN05216258_108124</name>
</gene>
<dbReference type="Proteomes" id="UP000199377">
    <property type="component" value="Unassembled WGS sequence"/>
</dbReference>
<evidence type="ECO:0000313" key="6">
    <source>
        <dbReference type="Proteomes" id="UP000199377"/>
    </source>
</evidence>
<dbReference type="EMBL" id="FOQH01000008">
    <property type="protein sequence ID" value="SFI62867.1"/>
    <property type="molecule type" value="Genomic_DNA"/>
</dbReference>
<feature type="domain" description="Leucine-binding protein" evidence="4">
    <location>
        <begin position="29"/>
        <end position="381"/>
    </location>
</feature>
<proteinExistence type="inferred from homology"/>
<keyword evidence="2 3" id="KW-0732">Signal</keyword>
<protein>
    <submittedName>
        <fullName evidence="5">Amino acid/amide ABC transporter substrate-binding protein, HAAT family</fullName>
    </submittedName>
</protein>
<dbReference type="STRING" id="1114924.SAMN05216258_108124"/>
<comment type="similarity">
    <text evidence="1">Belongs to the leucine-binding protein family.</text>
</comment>
<organism evidence="5 6">
    <name type="scientific">Albimonas pacifica</name>
    <dbReference type="NCBI Taxonomy" id="1114924"/>
    <lineage>
        <taxon>Bacteria</taxon>
        <taxon>Pseudomonadati</taxon>
        <taxon>Pseudomonadota</taxon>
        <taxon>Alphaproteobacteria</taxon>
        <taxon>Rhodobacterales</taxon>
        <taxon>Paracoccaceae</taxon>
        <taxon>Albimonas</taxon>
    </lineage>
</organism>
<dbReference type="Pfam" id="PF13458">
    <property type="entry name" value="Peripla_BP_6"/>
    <property type="match status" value="1"/>
</dbReference>
<sequence>MFNRRSLMMAAASAFVLTAAGPAAAQDAIKIGNTMPYSGPASAYGQIGRTIEAYFNKLNAEGGVAGRQIEFITYDDAYSPPKAVEQTRRLIEQDEVDVLFQNLGTPSNTAIQKYVNAKKVPHLFLATGAAKWNMPDKFPMTTGWQPSYQTEGAIYAKWIQENVENPKIAILWQNDDFGKDYLIGMKEALGEAADSLIVAEAPYEVAQPTVDSEVLSLKASGANVFFIVATPKFAAQAIKKSHEIGWEAERFLSNVSVSVGAVLKPAGFEASKGVISAAYLKEATDPQWADDPAMAEWRAFMDEYYPDGDQASSFTVFGYGVAKTMEHVLEQAGEGADAQAILEAATSMDHVENPMLLPGITMTTGPTDFAPIEAMQLQRFNGETWELFGEIIHAESS</sequence>
<dbReference type="PANTHER" id="PTHR47235:SF1">
    <property type="entry name" value="BLR6548 PROTEIN"/>
    <property type="match status" value="1"/>
</dbReference>